<organism evidence="1 2">
    <name type="scientific">Haloterrigena gelatinilytica</name>
    <dbReference type="NCBI Taxonomy" id="2741724"/>
    <lineage>
        <taxon>Archaea</taxon>
        <taxon>Methanobacteriati</taxon>
        <taxon>Methanobacteriota</taxon>
        <taxon>Stenosarchaea group</taxon>
        <taxon>Halobacteria</taxon>
        <taxon>Halobacteriales</taxon>
        <taxon>Natrialbaceae</taxon>
        <taxon>Haloterrigena</taxon>
    </lineage>
</organism>
<dbReference type="EMBL" id="JABURA010000001">
    <property type="protein sequence ID" value="NUB91096.1"/>
    <property type="molecule type" value="Genomic_DNA"/>
</dbReference>
<proteinExistence type="predicted"/>
<dbReference type="AlphaFoldDB" id="A0A8J8GK65"/>
<dbReference type="Proteomes" id="UP000728647">
    <property type="component" value="Unassembled WGS sequence"/>
</dbReference>
<reference evidence="1" key="1">
    <citation type="submission" date="2020-06" db="EMBL/GenBank/DDBJ databases">
        <title>Haloterrigena sp. nov., an extremely halophilic archaeon isolated from a saline sediment.</title>
        <authorList>
            <person name="Liu B.-B."/>
        </authorList>
    </citation>
    <scope>NUCLEOTIDE SEQUENCE</scope>
    <source>
        <strain evidence="1">SYSU A121-1</strain>
    </source>
</reference>
<dbReference type="RefSeq" id="WP_174701764.1">
    <property type="nucleotide sequence ID" value="NZ_JABURA010000001.1"/>
</dbReference>
<protein>
    <submittedName>
        <fullName evidence="1">Uncharacterized protein</fullName>
    </submittedName>
</protein>
<evidence type="ECO:0000313" key="1">
    <source>
        <dbReference type="EMBL" id="NUB91096.1"/>
    </source>
</evidence>
<comment type="caution">
    <text evidence="1">The sequence shown here is derived from an EMBL/GenBank/DDBJ whole genome shotgun (WGS) entry which is preliminary data.</text>
</comment>
<name>A0A8J8GK65_9EURY</name>
<sequence>MTENTADAYTIDSDAWLLIGTPVRSENENVITFHECVSDANIIRKQRPAFWYCDTEQEEPLFSRRPDPWDGNPRFEYVKDSSIDKQRVTNIPKQFFEDFNQYGSDEMNRRKRVDDEYLLEYEHLYYPVAPDACFAELSAAYLLPVETVVEIWSPQVAQTYTEEDIQDYGIDMTGGDSTPSQLGGEPS</sequence>
<accession>A0A8J8GK65</accession>
<gene>
    <name evidence="1" type="ORF">HT576_08690</name>
</gene>
<evidence type="ECO:0000313" key="2">
    <source>
        <dbReference type="Proteomes" id="UP000728647"/>
    </source>
</evidence>